<accession>A6GI70</accession>
<comment type="caution">
    <text evidence="2">The sequence shown here is derived from an EMBL/GenBank/DDBJ whole genome shotgun (WGS) entry which is preliminary data.</text>
</comment>
<evidence type="ECO:0000313" key="2">
    <source>
        <dbReference type="EMBL" id="EDM74414.1"/>
    </source>
</evidence>
<name>A6GI70_9BACT</name>
<dbReference type="PROSITE" id="PS51257">
    <property type="entry name" value="PROKAR_LIPOPROTEIN"/>
    <property type="match status" value="1"/>
</dbReference>
<dbReference type="RefSeq" id="WP_006976406.1">
    <property type="nucleotide sequence ID" value="NZ_ABCS01000131.1"/>
</dbReference>
<dbReference type="OrthoDB" id="9836134at2"/>
<gene>
    <name evidence="2" type="ORF">PPSIR1_27773</name>
</gene>
<feature type="signal peptide" evidence="1">
    <location>
        <begin position="1"/>
        <end position="19"/>
    </location>
</feature>
<evidence type="ECO:0000256" key="1">
    <source>
        <dbReference type="SAM" id="SignalP"/>
    </source>
</evidence>
<dbReference type="EMBL" id="ABCS01000131">
    <property type="protein sequence ID" value="EDM74414.1"/>
    <property type="molecule type" value="Genomic_DNA"/>
</dbReference>
<keyword evidence="1" id="KW-0732">Signal</keyword>
<evidence type="ECO:0000313" key="3">
    <source>
        <dbReference type="Proteomes" id="UP000005801"/>
    </source>
</evidence>
<organism evidence="2 3">
    <name type="scientific">Plesiocystis pacifica SIR-1</name>
    <dbReference type="NCBI Taxonomy" id="391625"/>
    <lineage>
        <taxon>Bacteria</taxon>
        <taxon>Pseudomonadati</taxon>
        <taxon>Myxococcota</taxon>
        <taxon>Polyangia</taxon>
        <taxon>Nannocystales</taxon>
        <taxon>Nannocystaceae</taxon>
        <taxon>Plesiocystis</taxon>
    </lineage>
</organism>
<dbReference type="Proteomes" id="UP000005801">
    <property type="component" value="Unassembled WGS sequence"/>
</dbReference>
<keyword evidence="3" id="KW-1185">Reference proteome</keyword>
<feature type="chain" id="PRO_5002697494" description="Lipoprotein" evidence="1">
    <location>
        <begin position="20"/>
        <end position="238"/>
    </location>
</feature>
<sequence>MPGRHAPLALALAATLSWASGCGDDLDPGADVGSDRDGCGDPGSHSVPVDGHSCECEPGYDWCSDAIDAFDCCPVQGSGDEEAGEDEGVPPDLPCDAEALEQLVCLEDPDSELPGDARVWACNGEAWIEAKGYSTFACLAQGFPFAYGCRPAPEGAELPEFLCGHGPGSTCDLAEFNAKCTDEDIIDACVWGRRTIDRCSRLCSALGAFGPGYTTGACFQPEPPDPESEPDPASCVCE</sequence>
<reference evidence="2 3" key="1">
    <citation type="submission" date="2007-06" db="EMBL/GenBank/DDBJ databases">
        <authorList>
            <person name="Shimkets L."/>
            <person name="Ferriera S."/>
            <person name="Johnson J."/>
            <person name="Kravitz S."/>
            <person name="Beeson K."/>
            <person name="Sutton G."/>
            <person name="Rogers Y.-H."/>
            <person name="Friedman R."/>
            <person name="Frazier M."/>
            <person name="Venter J.C."/>
        </authorList>
    </citation>
    <scope>NUCLEOTIDE SEQUENCE [LARGE SCALE GENOMIC DNA]</scope>
    <source>
        <strain evidence="2 3">SIR-1</strain>
    </source>
</reference>
<proteinExistence type="predicted"/>
<evidence type="ECO:0008006" key="4">
    <source>
        <dbReference type="Google" id="ProtNLM"/>
    </source>
</evidence>
<dbReference type="AlphaFoldDB" id="A6GI70"/>
<protein>
    <recommendedName>
        <fullName evidence="4">Lipoprotein</fullName>
    </recommendedName>
</protein>